<dbReference type="InterPro" id="IPR037185">
    <property type="entry name" value="EmrE-like"/>
</dbReference>
<protein>
    <submittedName>
        <fullName evidence="10">EamA family transporter RarD</fullName>
    </submittedName>
</protein>
<evidence type="ECO:0000256" key="7">
    <source>
        <dbReference type="ARBA" id="ARBA00023136"/>
    </source>
</evidence>
<keyword evidence="3" id="KW-0813">Transport</keyword>
<dbReference type="Pfam" id="PF00892">
    <property type="entry name" value="EamA"/>
    <property type="match status" value="1"/>
</dbReference>
<dbReference type="EMBL" id="CP121106">
    <property type="protein sequence ID" value="WFL77565.1"/>
    <property type="molecule type" value="Genomic_DNA"/>
</dbReference>
<keyword evidence="11" id="KW-1185">Reference proteome</keyword>
<keyword evidence="7 8" id="KW-0472">Membrane</keyword>
<feature type="transmembrane region" description="Helical" evidence="8">
    <location>
        <begin position="213"/>
        <end position="235"/>
    </location>
</feature>
<evidence type="ECO:0000313" key="11">
    <source>
        <dbReference type="Proteomes" id="UP001215827"/>
    </source>
</evidence>
<comment type="subcellular location">
    <subcellularLocation>
        <location evidence="1">Cell membrane</location>
        <topology evidence="1">Multi-pass membrane protein</topology>
    </subcellularLocation>
</comment>
<reference evidence="10 11" key="1">
    <citation type="submission" date="2023-03" db="EMBL/GenBank/DDBJ databases">
        <title>Altererythrobacter sp. CAU 1644 isolated from sand.</title>
        <authorList>
            <person name="Kim W."/>
        </authorList>
    </citation>
    <scope>NUCLEOTIDE SEQUENCE [LARGE SCALE GENOMIC DNA]</scope>
    <source>
        <strain evidence="10 11">CAU 1644</strain>
    </source>
</reference>
<feature type="transmembrane region" description="Helical" evidence="8">
    <location>
        <begin position="44"/>
        <end position="63"/>
    </location>
</feature>
<dbReference type="InterPro" id="IPR004626">
    <property type="entry name" value="RarD"/>
</dbReference>
<feature type="transmembrane region" description="Helical" evidence="8">
    <location>
        <begin position="131"/>
        <end position="148"/>
    </location>
</feature>
<dbReference type="InterPro" id="IPR000620">
    <property type="entry name" value="EamA_dom"/>
</dbReference>
<evidence type="ECO:0000256" key="5">
    <source>
        <dbReference type="ARBA" id="ARBA00022692"/>
    </source>
</evidence>
<sequence length="300" mass="32699">MPANKTNPAPSGVPAALAAYGIWGFLPLYLLLVKSVPPFEFVGWRIIWTLPICLVIVLIRGQWANVRQAIAQRRSISILCLTASIIGANWLIYVWAIQNGNVYAASLGYYINPLINILLGTVLLGERLSRMQWIAVLLAGCGVAVLLAGALDTLWISLALASSFAVYGLLRKQLDVGSLPGLTIESAVLFFPAVAIAWWYASGPQGSSFAVSWQLSSYIVLGGFLTAIPLLLFAVAARRMEYSTLGFFQYIAPTLVFIIGLTVFEQELKPAQAASFALIWTAIAVFLWDMWKRSRAVSVA</sequence>
<accession>A0ABY8FRE0</accession>
<comment type="similarity">
    <text evidence="2">Belongs to the EamA transporter family.</text>
</comment>
<feature type="transmembrane region" description="Helical" evidence="8">
    <location>
        <begin position="270"/>
        <end position="288"/>
    </location>
</feature>
<dbReference type="Proteomes" id="UP001215827">
    <property type="component" value="Chromosome"/>
</dbReference>
<evidence type="ECO:0000256" key="8">
    <source>
        <dbReference type="SAM" id="Phobius"/>
    </source>
</evidence>
<keyword evidence="6 8" id="KW-1133">Transmembrane helix</keyword>
<dbReference type="PANTHER" id="PTHR22911">
    <property type="entry name" value="ACYL-MALONYL CONDENSING ENZYME-RELATED"/>
    <property type="match status" value="1"/>
</dbReference>
<proteinExistence type="inferred from homology"/>
<evidence type="ECO:0000259" key="9">
    <source>
        <dbReference type="Pfam" id="PF00892"/>
    </source>
</evidence>
<feature type="transmembrane region" description="Helical" evidence="8">
    <location>
        <begin position="75"/>
        <end position="96"/>
    </location>
</feature>
<evidence type="ECO:0000256" key="4">
    <source>
        <dbReference type="ARBA" id="ARBA00022475"/>
    </source>
</evidence>
<keyword evidence="5 8" id="KW-0812">Transmembrane</keyword>
<feature type="transmembrane region" description="Helical" evidence="8">
    <location>
        <begin position="12"/>
        <end position="32"/>
    </location>
</feature>
<evidence type="ECO:0000256" key="1">
    <source>
        <dbReference type="ARBA" id="ARBA00004651"/>
    </source>
</evidence>
<organism evidence="10 11">
    <name type="scientific">Altererythrobacter arenosus</name>
    <dbReference type="NCBI Taxonomy" id="3032592"/>
    <lineage>
        <taxon>Bacteria</taxon>
        <taxon>Pseudomonadati</taxon>
        <taxon>Pseudomonadota</taxon>
        <taxon>Alphaproteobacteria</taxon>
        <taxon>Sphingomonadales</taxon>
        <taxon>Erythrobacteraceae</taxon>
        <taxon>Altererythrobacter</taxon>
    </lineage>
</organism>
<name>A0ABY8FRE0_9SPHN</name>
<keyword evidence="4" id="KW-1003">Cell membrane</keyword>
<dbReference type="NCBIfam" id="TIGR00688">
    <property type="entry name" value="rarD"/>
    <property type="match status" value="1"/>
</dbReference>
<gene>
    <name evidence="10" type="primary">rarD</name>
    <name evidence="10" type="ORF">P7228_00435</name>
</gene>
<dbReference type="RefSeq" id="WP_278016258.1">
    <property type="nucleotide sequence ID" value="NZ_CP121106.1"/>
</dbReference>
<feature type="transmembrane region" description="Helical" evidence="8">
    <location>
        <begin position="154"/>
        <end position="170"/>
    </location>
</feature>
<evidence type="ECO:0000313" key="10">
    <source>
        <dbReference type="EMBL" id="WFL77565.1"/>
    </source>
</evidence>
<evidence type="ECO:0000256" key="3">
    <source>
        <dbReference type="ARBA" id="ARBA00022448"/>
    </source>
</evidence>
<evidence type="ECO:0000256" key="6">
    <source>
        <dbReference type="ARBA" id="ARBA00022989"/>
    </source>
</evidence>
<dbReference type="SUPFAM" id="SSF103481">
    <property type="entry name" value="Multidrug resistance efflux transporter EmrE"/>
    <property type="match status" value="2"/>
</dbReference>
<dbReference type="PANTHER" id="PTHR22911:SF137">
    <property type="entry name" value="SOLUTE CARRIER FAMILY 35 MEMBER G2-RELATED"/>
    <property type="match status" value="1"/>
</dbReference>
<feature type="domain" description="EamA" evidence="9">
    <location>
        <begin position="11"/>
        <end position="147"/>
    </location>
</feature>
<feature type="transmembrane region" description="Helical" evidence="8">
    <location>
        <begin position="247"/>
        <end position="264"/>
    </location>
</feature>
<evidence type="ECO:0000256" key="2">
    <source>
        <dbReference type="ARBA" id="ARBA00007362"/>
    </source>
</evidence>
<feature type="transmembrane region" description="Helical" evidence="8">
    <location>
        <begin position="182"/>
        <end position="201"/>
    </location>
</feature>
<feature type="transmembrane region" description="Helical" evidence="8">
    <location>
        <begin position="102"/>
        <end position="124"/>
    </location>
</feature>